<dbReference type="EMBL" id="JBHUIM010000003">
    <property type="protein sequence ID" value="MFD2248187.1"/>
    <property type="molecule type" value="Genomic_DNA"/>
</dbReference>
<evidence type="ECO:0000313" key="2">
    <source>
        <dbReference type="Proteomes" id="UP001597374"/>
    </source>
</evidence>
<comment type="caution">
    <text evidence="1">The sequence shown here is derived from an EMBL/GenBank/DDBJ whole genome shotgun (WGS) entry which is preliminary data.</text>
</comment>
<sequence length="225" mass="24906">MRTLSFFKTVLFLASVALLIGCEKESMSDLKITTEEALGRVGDKIERPLTGTFSSSSILIGDTAAGWDPRHPSNTPAFYPGEGEGNLSHMGKDYVMYNHYAYGHKGDTAIGRTVPITDYFSLDKLREFGFTEAELEEIEAEEVGVIITDKHGNSIWLEGTGNFPKVEGMPQRRLLMWEYEIIGGTGRFEGAEGQVTLNGYTDFTVHADHTITTSDEFTLDGVIIY</sequence>
<dbReference type="PROSITE" id="PS51257">
    <property type="entry name" value="PROKAR_LIPOPROTEIN"/>
    <property type="match status" value="1"/>
</dbReference>
<reference evidence="2" key="1">
    <citation type="journal article" date="2019" name="Int. J. Syst. Evol. Microbiol.">
        <title>The Global Catalogue of Microorganisms (GCM) 10K type strain sequencing project: providing services to taxonomists for standard genome sequencing and annotation.</title>
        <authorList>
            <consortium name="The Broad Institute Genomics Platform"/>
            <consortium name="The Broad Institute Genome Sequencing Center for Infectious Disease"/>
            <person name="Wu L."/>
            <person name="Ma J."/>
        </authorList>
    </citation>
    <scope>NUCLEOTIDE SEQUENCE [LARGE SCALE GENOMIC DNA]</scope>
    <source>
        <strain evidence="2">CGMCC 4.1782</strain>
    </source>
</reference>
<protein>
    <submittedName>
        <fullName evidence="1">Uncharacterized protein</fullName>
    </submittedName>
</protein>
<accession>A0ABW5D0I5</accession>
<name>A0ABW5D0I5_9BACT</name>
<organism evidence="1 2">
    <name type="scientific">Pontibacter ruber</name>
    <dbReference type="NCBI Taxonomy" id="1343895"/>
    <lineage>
        <taxon>Bacteria</taxon>
        <taxon>Pseudomonadati</taxon>
        <taxon>Bacteroidota</taxon>
        <taxon>Cytophagia</taxon>
        <taxon>Cytophagales</taxon>
        <taxon>Hymenobacteraceae</taxon>
        <taxon>Pontibacter</taxon>
    </lineage>
</organism>
<gene>
    <name evidence="1" type="ORF">ACFSKP_18105</name>
</gene>
<dbReference type="RefSeq" id="WP_250431881.1">
    <property type="nucleotide sequence ID" value="NZ_JALPRR010000004.1"/>
</dbReference>
<evidence type="ECO:0000313" key="1">
    <source>
        <dbReference type="EMBL" id="MFD2248187.1"/>
    </source>
</evidence>
<keyword evidence="2" id="KW-1185">Reference proteome</keyword>
<proteinExistence type="predicted"/>
<dbReference type="Proteomes" id="UP001597374">
    <property type="component" value="Unassembled WGS sequence"/>
</dbReference>